<proteinExistence type="inferred from homology"/>
<dbReference type="PANTHER" id="PTHR43775:SF37">
    <property type="entry name" value="SI:DKEY-61P9.11"/>
    <property type="match status" value="1"/>
</dbReference>
<feature type="domain" description="Ketoreductase" evidence="4">
    <location>
        <begin position="3"/>
        <end position="163"/>
    </location>
</feature>
<dbReference type="InterPro" id="IPR013968">
    <property type="entry name" value="PKS_KR"/>
</dbReference>
<evidence type="ECO:0000256" key="2">
    <source>
        <dbReference type="ARBA" id="ARBA00022450"/>
    </source>
</evidence>
<protein>
    <submittedName>
        <fullName evidence="5">Polyketide synthase</fullName>
    </submittedName>
</protein>
<accession>A0A377K554</accession>
<dbReference type="InterPro" id="IPR036291">
    <property type="entry name" value="NAD(P)-bd_dom_sf"/>
</dbReference>
<evidence type="ECO:0000256" key="1">
    <source>
        <dbReference type="ARBA" id="ARBA00006484"/>
    </source>
</evidence>
<evidence type="ECO:0000313" key="6">
    <source>
        <dbReference type="Proteomes" id="UP000254181"/>
    </source>
</evidence>
<evidence type="ECO:0000256" key="3">
    <source>
        <dbReference type="ARBA" id="ARBA00022553"/>
    </source>
</evidence>
<sequence>MIGEALAQREGVRVVLSSRTGYHHEAVQQDALDVIHCDVTQAEAVRACLATLLERYGRLDGVIFAADATTTLTLHQLSESALRDTLTVKERGTANVLHALAQRNLLDERLLLLFCNSLAAVNAEIGQTGYATASAYLDALAQQLRTRYKVNALSIGLDALREQGMLLDAINGSEYDVLRGLRPLMTGTLLQAYKQQGADTSYYARLSPESDWPAG</sequence>
<dbReference type="SUPFAM" id="SSF51735">
    <property type="entry name" value="NAD(P)-binding Rossmann-fold domains"/>
    <property type="match status" value="1"/>
</dbReference>
<dbReference type="PANTHER" id="PTHR43775">
    <property type="entry name" value="FATTY ACID SYNTHASE"/>
    <property type="match status" value="1"/>
</dbReference>
<dbReference type="Pfam" id="PF08659">
    <property type="entry name" value="KR"/>
    <property type="match status" value="1"/>
</dbReference>
<evidence type="ECO:0000313" key="5">
    <source>
        <dbReference type="EMBL" id="STP19305.1"/>
    </source>
</evidence>
<organism evidence="5 6">
    <name type="scientific">Escherichia coli</name>
    <dbReference type="NCBI Taxonomy" id="562"/>
    <lineage>
        <taxon>Bacteria</taxon>
        <taxon>Pseudomonadati</taxon>
        <taxon>Pseudomonadota</taxon>
        <taxon>Gammaproteobacteria</taxon>
        <taxon>Enterobacterales</taxon>
        <taxon>Enterobacteriaceae</taxon>
        <taxon>Escherichia</taxon>
    </lineage>
</organism>
<keyword evidence="2" id="KW-0596">Phosphopantetheine</keyword>
<gene>
    <name evidence="5" type="primary">pksJ_3</name>
    <name evidence="5" type="ORF">NCTC9075_02718</name>
</gene>
<comment type="similarity">
    <text evidence="1">Belongs to the short-chain dehydrogenases/reductases (SDR) family.</text>
</comment>
<dbReference type="Proteomes" id="UP000254181">
    <property type="component" value="Unassembled WGS sequence"/>
</dbReference>
<evidence type="ECO:0000259" key="4">
    <source>
        <dbReference type="SMART" id="SM00822"/>
    </source>
</evidence>
<dbReference type="InterPro" id="IPR050091">
    <property type="entry name" value="PKS_NRPS_Biosynth_Enz"/>
</dbReference>
<dbReference type="AlphaFoldDB" id="A0A377K554"/>
<keyword evidence="3" id="KW-0597">Phosphoprotein</keyword>
<dbReference type="EMBL" id="UGEM01000004">
    <property type="protein sequence ID" value="STP19305.1"/>
    <property type="molecule type" value="Genomic_DNA"/>
</dbReference>
<reference evidence="5 6" key="1">
    <citation type="submission" date="2018-06" db="EMBL/GenBank/DDBJ databases">
        <authorList>
            <consortium name="Pathogen Informatics"/>
            <person name="Doyle S."/>
        </authorList>
    </citation>
    <scope>NUCLEOTIDE SEQUENCE [LARGE SCALE GENOMIC DNA]</scope>
    <source>
        <strain evidence="5 6">NCTC9075</strain>
    </source>
</reference>
<dbReference type="Gene3D" id="3.40.50.720">
    <property type="entry name" value="NAD(P)-binding Rossmann-like Domain"/>
    <property type="match status" value="1"/>
</dbReference>
<name>A0A377K554_ECOLX</name>
<dbReference type="SMART" id="SM00822">
    <property type="entry name" value="PKS_KR"/>
    <property type="match status" value="1"/>
</dbReference>
<dbReference type="GO" id="GO:0004312">
    <property type="term" value="F:fatty acid synthase activity"/>
    <property type="evidence" value="ECO:0007669"/>
    <property type="project" value="TreeGrafter"/>
</dbReference>
<dbReference type="InterPro" id="IPR057326">
    <property type="entry name" value="KR_dom"/>
</dbReference>
<dbReference type="GO" id="GO:0006633">
    <property type="term" value="P:fatty acid biosynthetic process"/>
    <property type="evidence" value="ECO:0007669"/>
    <property type="project" value="TreeGrafter"/>
</dbReference>